<dbReference type="Pfam" id="PF14065">
    <property type="entry name" value="Pvc16_N"/>
    <property type="match status" value="1"/>
</dbReference>
<sequence length="432" mass="44920">MSNSLAVAATTNAIRNLLLTQMPALDAGLAGLAVTTAVPAAARVNQVGPSVNLFLYRTAANPAWRNQDYPAQVHAGESGRPPLALDLHYLLTFFAPDDADKDAMSHRVTAAALSVLHDHAVLDGAELDAALTGNDTSAQPERVRLTPESLSVAEMSELWTTFQSGYRLSASYLATVVLIDSRSPVSSPLPVLRRGSEDRGPVAVAGAAPVLRGVRPIGGRPAARLGEAVALVGDNLSPDDTVIRFTSTMRPAQGEDPPAAIELAAQPGFVPDELSVTLPDQATVATALGDWVPGFYAVTVVVRHPDQPALVDQRGSGVGVAPTITVNPDAAAGSIAVGSTLTVTAEPRVRDSQSAVLLFGSRQLPPLTRANPAAGDPAIDTTPTTFTFEVPAVPPGTYVVRLRIDGVDSVPWLAGDADAMPSFDPQQQVVVA</sequence>
<evidence type="ECO:0000259" key="1">
    <source>
        <dbReference type="Pfam" id="PF14065"/>
    </source>
</evidence>
<comment type="caution">
    <text evidence="2">The sequence shown here is derived from an EMBL/GenBank/DDBJ whole genome shotgun (WGS) entry which is preliminary data.</text>
</comment>
<accession>A0A9W6HCD7</accession>
<organism evidence="2 3">
    <name type="scientific">Leifsonia poae</name>
    <dbReference type="NCBI Taxonomy" id="110933"/>
    <lineage>
        <taxon>Bacteria</taxon>
        <taxon>Bacillati</taxon>
        <taxon>Actinomycetota</taxon>
        <taxon>Actinomycetes</taxon>
        <taxon>Micrococcales</taxon>
        <taxon>Microbacteriaceae</taxon>
        <taxon>Leifsonia</taxon>
    </lineage>
</organism>
<protein>
    <recommendedName>
        <fullName evidence="1">Pvc16 N-terminal domain-containing protein</fullName>
    </recommendedName>
</protein>
<proteinExistence type="predicted"/>
<dbReference type="AlphaFoldDB" id="A0A9W6HCD7"/>
<reference evidence="2" key="2">
    <citation type="submission" date="2023-01" db="EMBL/GenBank/DDBJ databases">
        <authorList>
            <person name="Sun Q."/>
            <person name="Evtushenko L."/>
        </authorList>
    </citation>
    <scope>NUCLEOTIDE SEQUENCE</scope>
    <source>
        <strain evidence="2">VKM Ac-1401</strain>
    </source>
</reference>
<reference evidence="2" key="1">
    <citation type="journal article" date="2014" name="Int. J. Syst. Evol. Microbiol.">
        <title>Complete genome sequence of Corynebacterium casei LMG S-19264T (=DSM 44701T), isolated from a smear-ripened cheese.</title>
        <authorList>
            <consortium name="US DOE Joint Genome Institute (JGI-PGF)"/>
            <person name="Walter F."/>
            <person name="Albersmeier A."/>
            <person name="Kalinowski J."/>
            <person name="Ruckert C."/>
        </authorList>
    </citation>
    <scope>NUCLEOTIDE SEQUENCE</scope>
    <source>
        <strain evidence="2">VKM Ac-1401</strain>
    </source>
</reference>
<dbReference type="EMBL" id="BSEN01000013">
    <property type="protein sequence ID" value="GLJ77198.1"/>
    <property type="molecule type" value="Genomic_DNA"/>
</dbReference>
<evidence type="ECO:0000313" key="3">
    <source>
        <dbReference type="Proteomes" id="UP001142372"/>
    </source>
</evidence>
<dbReference type="InterPro" id="IPR025351">
    <property type="entry name" value="Pvc16_N"/>
</dbReference>
<dbReference type="RefSeq" id="WP_271177842.1">
    <property type="nucleotide sequence ID" value="NZ_BAAAJO010000004.1"/>
</dbReference>
<gene>
    <name evidence="2" type="ORF">GCM10017584_27720</name>
</gene>
<name>A0A9W6HCD7_9MICO</name>
<keyword evidence="3" id="KW-1185">Reference proteome</keyword>
<evidence type="ECO:0000313" key="2">
    <source>
        <dbReference type="EMBL" id="GLJ77198.1"/>
    </source>
</evidence>
<dbReference type="Proteomes" id="UP001142372">
    <property type="component" value="Unassembled WGS sequence"/>
</dbReference>
<feature type="domain" description="Pvc16 N-terminal" evidence="1">
    <location>
        <begin position="10"/>
        <end position="192"/>
    </location>
</feature>